<evidence type="ECO:0000259" key="14">
    <source>
        <dbReference type="PROSITE" id="PS51473"/>
    </source>
</evidence>
<organism evidence="15 16">
    <name type="scientific">Prunus persica</name>
    <name type="common">Peach</name>
    <name type="synonym">Amygdalus persica</name>
    <dbReference type="NCBI Taxonomy" id="3760"/>
    <lineage>
        <taxon>Eukaryota</taxon>
        <taxon>Viridiplantae</taxon>
        <taxon>Streptophyta</taxon>
        <taxon>Embryophyta</taxon>
        <taxon>Tracheophyta</taxon>
        <taxon>Spermatophyta</taxon>
        <taxon>Magnoliopsida</taxon>
        <taxon>eudicotyledons</taxon>
        <taxon>Gunneridae</taxon>
        <taxon>Pentapetalae</taxon>
        <taxon>rosids</taxon>
        <taxon>fabids</taxon>
        <taxon>Rosales</taxon>
        <taxon>Rosaceae</taxon>
        <taxon>Amygdaloideae</taxon>
        <taxon>Amygdaleae</taxon>
        <taxon>Prunus</taxon>
    </lineage>
</organism>
<evidence type="ECO:0000256" key="8">
    <source>
        <dbReference type="ARBA" id="ARBA00023170"/>
    </source>
</evidence>
<dbReference type="Gene3D" id="1.10.510.10">
    <property type="entry name" value="Transferase(Phosphotransferase) domain 1"/>
    <property type="match status" value="1"/>
</dbReference>
<dbReference type="PROSITE" id="PS51473">
    <property type="entry name" value="GNK2"/>
    <property type="match status" value="2"/>
</dbReference>
<dbReference type="PANTHER" id="PTHR47973">
    <property type="entry name" value="CYSTEINE-RICH RECEPTOR-LIKE PROTEIN KINASE 3"/>
    <property type="match status" value="1"/>
</dbReference>
<evidence type="ECO:0000256" key="11">
    <source>
        <dbReference type="SAM" id="MobiDB-lite"/>
    </source>
</evidence>
<keyword evidence="12" id="KW-1133">Transmembrane helix</keyword>
<dbReference type="CDD" id="cd14066">
    <property type="entry name" value="STKc_IRAK"/>
    <property type="match status" value="1"/>
</dbReference>
<keyword evidence="1" id="KW-0723">Serine/threonine-protein kinase</keyword>
<evidence type="ECO:0000256" key="3">
    <source>
        <dbReference type="ARBA" id="ARBA00022729"/>
    </source>
</evidence>
<dbReference type="InterPro" id="IPR011009">
    <property type="entry name" value="Kinase-like_dom_sf"/>
</dbReference>
<evidence type="ECO:0000256" key="2">
    <source>
        <dbReference type="ARBA" id="ARBA00022679"/>
    </source>
</evidence>
<evidence type="ECO:0008006" key="17">
    <source>
        <dbReference type="Google" id="ProtNLM"/>
    </source>
</evidence>
<dbReference type="PROSITE" id="PS50011">
    <property type="entry name" value="PROTEIN_KINASE_DOM"/>
    <property type="match status" value="1"/>
</dbReference>
<dbReference type="eggNOG" id="ENOG502QWMW">
    <property type="taxonomic scope" value="Eukaryota"/>
</dbReference>
<evidence type="ECO:0000256" key="10">
    <source>
        <dbReference type="PROSITE-ProRule" id="PRU10141"/>
    </source>
</evidence>
<evidence type="ECO:0000313" key="15">
    <source>
        <dbReference type="EMBL" id="ONI14845.1"/>
    </source>
</evidence>
<accession>A0A251PWL5</accession>
<dbReference type="Gene3D" id="3.30.200.20">
    <property type="entry name" value="Phosphorylase Kinase, domain 1"/>
    <property type="match status" value="1"/>
</dbReference>
<feature type="region of interest" description="Disordered" evidence="11">
    <location>
        <begin position="636"/>
        <end position="663"/>
    </location>
</feature>
<dbReference type="EMBL" id="CM007653">
    <property type="protein sequence ID" value="ONI14845.1"/>
    <property type="molecule type" value="Genomic_DNA"/>
</dbReference>
<feature type="transmembrane region" description="Helical" evidence="12">
    <location>
        <begin position="14"/>
        <end position="31"/>
    </location>
</feature>
<dbReference type="InterPro" id="IPR002902">
    <property type="entry name" value="GNK2"/>
</dbReference>
<keyword evidence="12" id="KW-0812">Transmembrane</keyword>
<feature type="compositionally biased region" description="Low complexity" evidence="11">
    <location>
        <begin position="642"/>
        <end position="663"/>
    </location>
</feature>
<dbReference type="CDD" id="cd23509">
    <property type="entry name" value="Gnk2-like"/>
    <property type="match status" value="2"/>
</dbReference>
<feature type="domain" description="Gnk2-homologous" evidence="14">
    <location>
        <begin position="43"/>
        <end position="146"/>
    </location>
</feature>
<keyword evidence="7 10" id="KW-0067">ATP-binding</keyword>
<keyword evidence="16" id="KW-1185">Reference proteome</keyword>
<dbReference type="FunFam" id="3.30.430.20:FF:000014">
    <property type="entry name" value="Cysteine-rich receptor-like protein kinase 2"/>
    <property type="match status" value="1"/>
</dbReference>
<feature type="domain" description="Gnk2-homologous" evidence="14">
    <location>
        <begin position="152"/>
        <end position="260"/>
    </location>
</feature>
<evidence type="ECO:0000256" key="5">
    <source>
        <dbReference type="ARBA" id="ARBA00022741"/>
    </source>
</evidence>
<reference evidence="15 16" key="1">
    <citation type="journal article" date="2013" name="Nat. Genet.">
        <title>The high-quality draft genome of peach (Prunus persica) identifies unique patterns of genetic diversity, domestication and genome evolution.</title>
        <authorList>
            <consortium name="International Peach Genome Initiative"/>
            <person name="Verde I."/>
            <person name="Abbott A.G."/>
            <person name="Scalabrin S."/>
            <person name="Jung S."/>
            <person name="Shu S."/>
            <person name="Marroni F."/>
            <person name="Zhebentyayeva T."/>
            <person name="Dettori M.T."/>
            <person name="Grimwood J."/>
            <person name="Cattonaro F."/>
            <person name="Zuccolo A."/>
            <person name="Rossini L."/>
            <person name="Jenkins J."/>
            <person name="Vendramin E."/>
            <person name="Meisel L.A."/>
            <person name="Decroocq V."/>
            <person name="Sosinski B."/>
            <person name="Prochnik S."/>
            <person name="Mitros T."/>
            <person name="Policriti A."/>
            <person name="Cipriani G."/>
            <person name="Dondini L."/>
            <person name="Ficklin S."/>
            <person name="Goodstein D.M."/>
            <person name="Xuan P."/>
            <person name="Del Fabbro C."/>
            <person name="Aramini V."/>
            <person name="Copetti D."/>
            <person name="Gonzalez S."/>
            <person name="Horner D.S."/>
            <person name="Falchi R."/>
            <person name="Lucas S."/>
            <person name="Mica E."/>
            <person name="Maldonado J."/>
            <person name="Lazzari B."/>
            <person name="Bielenberg D."/>
            <person name="Pirona R."/>
            <person name="Miculan M."/>
            <person name="Barakat A."/>
            <person name="Testolin R."/>
            <person name="Stella A."/>
            <person name="Tartarini S."/>
            <person name="Tonutti P."/>
            <person name="Arus P."/>
            <person name="Orellana A."/>
            <person name="Wells C."/>
            <person name="Main D."/>
            <person name="Vizzotto G."/>
            <person name="Silva H."/>
            <person name="Salamini F."/>
            <person name="Schmutz J."/>
            <person name="Morgante M."/>
            <person name="Rokhsar D.S."/>
        </authorList>
    </citation>
    <scope>NUCLEOTIDE SEQUENCE [LARGE SCALE GENOMIC DNA]</scope>
    <source>
        <strain evidence="16">cv. Nemared</strain>
    </source>
</reference>
<dbReference type="Gramene" id="ONI14845">
    <property type="protein sequence ID" value="ONI14845"/>
    <property type="gene ID" value="PRUPE_3G012100"/>
</dbReference>
<keyword evidence="8" id="KW-0675">Receptor</keyword>
<keyword evidence="5 10" id="KW-0547">Nucleotide-binding</keyword>
<dbReference type="SMART" id="SM00220">
    <property type="entry name" value="S_TKc"/>
    <property type="match status" value="1"/>
</dbReference>
<dbReference type="SMR" id="A0A251PWL5"/>
<name>A0A251PWL5_PRUPE</name>
<evidence type="ECO:0000256" key="9">
    <source>
        <dbReference type="ARBA" id="ARBA00023180"/>
    </source>
</evidence>
<evidence type="ECO:0000256" key="4">
    <source>
        <dbReference type="ARBA" id="ARBA00022737"/>
    </source>
</evidence>
<keyword evidence="12" id="KW-0472">Membrane</keyword>
<feature type="domain" description="Protein kinase" evidence="13">
    <location>
        <begin position="344"/>
        <end position="631"/>
    </location>
</feature>
<keyword evidence="4" id="KW-0677">Repeat</keyword>
<dbReference type="Pfam" id="PF01657">
    <property type="entry name" value="Stress-antifung"/>
    <property type="match status" value="2"/>
</dbReference>
<evidence type="ECO:0000313" key="16">
    <source>
        <dbReference type="Proteomes" id="UP000006882"/>
    </source>
</evidence>
<keyword evidence="9" id="KW-0325">Glycoprotein</keyword>
<proteinExistence type="predicted"/>
<dbReference type="Pfam" id="PF00069">
    <property type="entry name" value="Pkinase"/>
    <property type="match status" value="1"/>
</dbReference>
<dbReference type="Gene3D" id="3.30.430.20">
    <property type="entry name" value="Gnk2 domain, C-X8-C-X2-C motif"/>
    <property type="match status" value="2"/>
</dbReference>
<protein>
    <recommendedName>
        <fullName evidence="17">Cysteine-rich receptor-like protein kinase 2</fullName>
    </recommendedName>
</protein>
<dbReference type="FunFam" id="1.10.510.10:FF:000336">
    <property type="entry name" value="Cysteine-rich receptor-like protein kinase 2"/>
    <property type="match status" value="1"/>
</dbReference>
<evidence type="ECO:0000256" key="12">
    <source>
        <dbReference type="SAM" id="Phobius"/>
    </source>
</evidence>
<keyword evidence="6" id="KW-0418">Kinase</keyword>
<dbReference type="InterPro" id="IPR008271">
    <property type="entry name" value="Ser/Thr_kinase_AS"/>
</dbReference>
<dbReference type="Proteomes" id="UP000006882">
    <property type="component" value="Chromosome G3"/>
</dbReference>
<dbReference type="GO" id="GO:0004674">
    <property type="term" value="F:protein serine/threonine kinase activity"/>
    <property type="evidence" value="ECO:0000318"/>
    <property type="project" value="GO_Central"/>
</dbReference>
<dbReference type="GO" id="GO:0005524">
    <property type="term" value="F:ATP binding"/>
    <property type="evidence" value="ECO:0007669"/>
    <property type="project" value="UniProtKB-UniRule"/>
</dbReference>
<keyword evidence="3" id="KW-0732">Signal</keyword>
<evidence type="ECO:0000256" key="1">
    <source>
        <dbReference type="ARBA" id="ARBA00022527"/>
    </source>
</evidence>
<dbReference type="InterPro" id="IPR017441">
    <property type="entry name" value="Protein_kinase_ATP_BS"/>
</dbReference>
<evidence type="ECO:0000256" key="6">
    <source>
        <dbReference type="ARBA" id="ARBA00022777"/>
    </source>
</evidence>
<dbReference type="InterPro" id="IPR000719">
    <property type="entry name" value="Prot_kinase_dom"/>
</dbReference>
<evidence type="ECO:0000256" key="7">
    <source>
        <dbReference type="ARBA" id="ARBA00022840"/>
    </source>
</evidence>
<dbReference type="InterPro" id="IPR052059">
    <property type="entry name" value="CR_Ser/Thr_kinase"/>
</dbReference>
<dbReference type="OrthoDB" id="4062651at2759"/>
<gene>
    <name evidence="15" type="ORF">PRUPE_3G012100</name>
</gene>
<dbReference type="PROSITE" id="PS00108">
    <property type="entry name" value="PROTEIN_KINASE_ST"/>
    <property type="match status" value="1"/>
</dbReference>
<dbReference type="AlphaFoldDB" id="A0A251PWL5"/>
<dbReference type="SUPFAM" id="SSF56112">
    <property type="entry name" value="Protein kinase-like (PK-like)"/>
    <property type="match status" value="1"/>
</dbReference>
<keyword evidence="2" id="KW-0808">Transferase</keyword>
<dbReference type="FunFam" id="3.30.200.20:FF:000177">
    <property type="entry name" value="Cysteine-rich receptor-like protein kinase 2"/>
    <property type="match status" value="1"/>
</dbReference>
<sequence length="663" mass="72054">MVGQATQALKMKQGYLGMVLPITITSIWWWSCLIRGVDASPQINLLNKGCSQYNATNLPDFYTNLNATFSDLKTQLNKNSTHFATAQQARGSDPVYAMVQCRNYLSAADCAACFAAAVSQIRNCSAANGARVIYDGCFLRYESAGFFDQTSLPGNVGLCSNKTASQATAFSAAAGKLLVDLQLATPKINGFFAATKNEVVSSGSGNETVYGVAQCAETISKTGCQDCLNVAYANLQSCPPDTDGRAVDAGCFLRYSSTSFFPDNQTTNIVSFLKTGGNSRKKAIIIGVVVGGVGLLILIVGVLLYFKLSRKPEAARRGDILGATELQGPMNYKYKDLKSATKNFSEENKLGEGGFGDVYKGTLNNGKIVAVKKLAILQSDRAKANFINEVKLISNVHHRNLIRLLGCCSKGPELLLIYEYMANNSLDRFIFGPKRGSLNWKQLNDIILGTARGLAYLHEEFHVCIIHRDIKTSNILLDDSFQPKIADFGLARLLPDDQTHLSTRFAGTLGYTAPEYAIHGQLSEKVDTYSYGVVVLEIISGQKSSEIKSDAMGEFLLEKAWKLYENGKHVELVDPNLDPNEYKPEDVKKIIEIALMCTQPSAAQRPTMSEVIVLLKSTSSLENRALTRPVFVDSDKRVKGDTSTSTASSTSNATVSVSQVSGR</sequence>
<dbReference type="InterPro" id="IPR038408">
    <property type="entry name" value="GNK2_sf"/>
</dbReference>
<evidence type="ECO:0000259" key="13">
    <source>
        <dbReference type="PROSITE" id="PS50011"/>
    </source>
</evidence>
<dbReference type="FunFam" id="3.30.430.20:FF:000017">
    <property type="entry name" value="Cysteine-rich receptor-like protein kinase 2"/>
    <property type="match status" value="1"/>
</dbReference>
<feature type="transmembrane region" description="Helical" evidence="12">
    <location>
        <begin position="283"/>
        <end position="306"/>
    </location>
</feature>
<dbReference type="PROSITE" id="PS00107">
    <property type="entry name" value="PROTEIN_KINASE_ATP"/>
    <property type="match status" value="1"/>
</dbReference>
<feature type="binding site" evidence="10">
    <location>
        <position position="373"/>
    </location>
    <ligand>
        <name>ATP</name>
        <dbReference type="ChEBI" id="CHEBI:30616"/>
    </ligand>
</feature>